<reference evidence="1 2" key="1">
    <citation type="submission" date="2020-08" db="EMBL/GenBank/DDBJ databases">
        <title>Genomic Encyclopedia of Type Strains, Phase IV (KMG-IV): sequencing the most valuable type-strain genomes for metagenomic binning, comparative biology and taxonomic classification.</title>
        <authorList>
            <person name="Goeker M."/>
        </authorList>
    </citation>
    <scope>NUCLEOTIDE SEQUENCE [LARGE SCALE GENOMIC DNA]</scope>
    <source>
        <strain evidence="1 2">DSM 21319</strain>
    </source>
</reference>
<evidence type="ECO:0000313" key="2">
    <source>
        <dbReference type="Proteomes" id="UP000535406"/>
    </source>
</evidence>
<comment type="caution">
    <text evidence="1">The sequence shown here is derived from an EMBL/GenBank/DDBJ whole genome shotgun (WGS) entry which is preliminary data.</text>
</comment>
<sequence length="267" mass="27906">MPSSFNFGALDKDDAEDVCWCVVESIADMDDTAASIVAVVHFLREAYGATDADEKIIPNPAFLANGHDGMSPRTRKYFTGRTFKGLGGSAVSLAGGLASGVTAVDVGSILKEGSAVGTTAAHLVGIKAAGKGFKKSETVTRWVDAMLKAKVAKIGVRGVGLAGAAIPIPAVGLATSVATTVAKLGIKVTLSKLVARTAMEVHWRAYQETVISSVLSSRAGPVGPASAMFYEIFTKRSFTRIFGKHDTAALIREPGGWMALNDKLMLM</sequence>
<dbReference type="RefSeq" id="WP_184140942.1">
    <property type="nucleotide sequence ID" value="NZ_JACHIK010000002.1"/>
</dbReference>
<protein>
    <submittedName>
        <fullName evidence="1">Uncharacterized protein</fullName>
    </submittedName>
</protein>
<evidence type="ECO:0000313" key="1">
    <source>
        <dbReference type="EMBL" id="MBB5041347.1"/>
    </source>
</evidence>
<dbReference type="AlphaFoldDB" id="A0A7W7YSA4"/>
<dbReference type="Proteomes" id="UP000535406">
    <property type="component" value="Unassembled WGS sequence"/>
</dbReference>
<accession>A0A7W7YSA4</accession>
<organism evidence="1 2">
    <name type="scientific">Shinella fusca</name>
    <dbReference type="NCBI Taxonomy" id="544480"/>
    <lineage>
        <taxon>Bacteria</taxon>
        <taxon>Pseudomonadati</taxon>
        <taxon>Pseudomonadota</taxon>
        <taxon>Alphaproteobacteria</taxon>
        <taxon>Hyphomicrobiales</taxon>
        <taxon>Rhizobiaceae</taxon>
        <taxon>Shinella</taxon>
    </lineage>
</organism>
<keyword evidence="2" id="KW-1185">Reference proteome</keyword>
<gene>
    <name evidence="1" type="ORF">HNQ66_000730</name>
</gene>
<dbReference type="EMBL" id="JACHIK010000002">
    <property type="protein sequence ID" value="MBB5041347.1"/>
    <property type="molecule type" value="Genomic_DNA"/>
</dbReference>
<proteinExistence type="predicted"/>
<name>A0A7W7YSA4_9HYPH</name>